<evidence type="ECO:0000256" key="3">
    <source>
        <dbReference type="ARBA" id="ARBA00023295"/>
    </source>
</evidence>
<reference evidence="8 9" key="1">
    <citation type="submission" date="2020-08" db="EMBL/GenBank/DDBJ databases">
        <title>Genomic Encyclopedia of Type Strains, Phase III (KMG-III): the genomes of soil and plant-associated and newly described type strains.</title>
        <authorList>
            <person name="Whitman W."/>
        </authorList>
    </citation>
    <scope>NUCLEOTIDE SEQUENCE [LARGE SCALE GENOMIC DNA]</scope>
    <source>
        <strain evidence="8 9">CECT 3303</strain>
    </source>
</reference>
<dbReference type="AlphaFoldDB" id="A0A841D1Q1"/>
<feature type="domain" description="Glycosyl hydrolases family 39 N-terminal catalytic" evidence="6">
    <location>
        <begin position="120"/>
        <end position="239"/>
    </location>
</feature>
<keyword evidence="2" id="KW-0378">Hydrolase</keyword>
<keyword evidence="5" id="KW-0472">Membrane</keyword>
<dbReference type="GO" id="GO:0004553">
    <property type="term" value="F:hydrolase activity, hydrolyzing O-glycosyl compounds"/>
    <property type="evidence" value="ECO:0007669"/>
    <property type="project" value="TreeGrafter"/>
</dbReference>
<keyword evidence="5" id="KW-1133">Transmembrane helix</keyword>
<feature type="transmembrane region" description="Helical" evidence="5">
    <location>
        <begin position="15"/>
        <end position="35"/>
    </location>
</feature>
<evidence type="ECO:0000259" key="7">
    <source>
        <dbReference type="Pfam" id="PF25839"/>
    </source>
</evidence>
<dbReference type="EMBL" id="JACHJJ010000004">
    <property type="protein sequence ID" value="MBB5962328.1"/>
    <property type="molecule type" value="Genomic_DNA"/>
</dbReference>
<evidence type="ECO:0000313" key="8">
    <source>
        <dbReference type="EMBL" id="MBB5962328.1"/>
    </source>
</evidence>
<keyword evidence="3" id="KW-0326">Glycosidase</keyword>
<dbReference type="Pfam" id="PF25839">
    <property type="entry name" value="Apionate_lact_C"/>
    <property type="match status" value="1"/>
</dbReference>
<evidence type="ECO:0000259" key="6">
    <source>
        <dbReference type="Pfam" id="PF01229"/>
    </source>
</evidence>
<comment type="similarity">
    <text evidence="1">Belongs to the glycosyl hydrolase 39 family.</text>
</comment>
<keyword evidence="5" id="KW-0812">Transmembrane</keyword>
<dbReference type="InterPro" id="IPR058789">
    <property type="entry name" value="ApnL_C"/>
</dbReference>
<dbReference type="SUPFAM" id="SSF51445">
    <property type="entry name" value="(Trans)glycosidases"/>
    <property type="match status" value="1"/>
</dbReference>
<evidence type="ECO:0000256" key="5">
    <source>
        <dbReference type="SAM" id="Phobius"/>
    </source>
</evidence>
<dbReference type="PANTHER" id="PTHR12631">
    <property type="entry name" value="ALPHA-L-IDURONIDASE"/>
    <property type="match status" value="1"/>
</dbReference>
<evidence type="ECO:0000256" key="2">
    <source>
        <dbReference type="ARBA" id="ARBA00022801"/>
    </source>
</evidence>
<dbReference type="InterPro" id="IPR049166">
    <property type="entry name" value="GH39_cat"/>
</dbReference>
<name>A0A841D1Q1_PLAVE</name>
<dbReference type="InterPro" id="IPR017853">
    <property type="entry name" value="GH"/>
</dbReference>
<protein>
    <recommendedName>
        <fullName evidence="10">Xylan 1,4-beta-xylosidase</fullName>
    </recommendedName>
</protein>
<dbReference type="RefSeq" id="WP_338047647.1">
    <property type="nucleotide sequence ID" value="NZ_BAAAWZ010000001.1"/>
</dbReference>
<organism evidence="8 9">
    <name type="scientific">Planomonospora venezuelensis</name>
    <dbReference type="NCBI Taxonomy" id="1999"/>
    <lineage>
        <taxon>Bacteria</taxon>
        <taxon>Bacillati</taxon>
        <taxon>Actinomycetota</taxon>
        <taxon>Actinomycetes</taxon>
        <taxon>Streptosporangiales</taxon>
        <taxon>Streptosporangiaceae</taxon>
        <taxon>Planomonospora</taxon>
    </lineage>
</organism>
<proteinExistence type="inferred from homology"/>
<evidence type="ECO:0008006" key="10">
    <source>
        <dbReference type="Google" id="ProtNLM"/>
    </source>
</evidence>
<evidence type="ECO:0000313" key="9">
    <source>
        <dbReference type="Proteomes" id="UP000562352"/>
    </source>
</evidence>
<accession>A0A841D1Q1</accession>
<keyword evidence="9" id="KW-1185">Reference proteome</keyword>
<dbReference type="Gene3D" id="3.20.20.80">
    <property type="entry name" value="Glycosidases"/>
    <property type="match status" value="1"/>
</dbReference>
<evidence type="ECO:0000256" key="1">
    <source>
        <dbReference type="ARBA" id="ARBA00008875"/>
    </source>
</evidence>
<dbReference type="Proteomes" id="UP000562352">
    <property type="component" value="Unassembled WGS sequence"/>
</dbReference>
<feature type="region of interest" description="Disordered" evidence="4">
    <location>
        <begin position="41"/>
        <end position="61"/>
    </location>
</feature>
<evidence type="ECO:0000256" key="4">
    <source>
        <dbReference type="SAM" id="MobiDB-lite"/>
    </source>
</evidence>
<feature type="domain" description="D-apionate lactonase C-terminal" evidence="7">
    <location>
        <begin position="414"/>
        <end position="452"/>
    </location>
</feature>
<comment type="caution">
    <text evidence="8">The sequence shown here is derived from an EMBL/GenBank/DDBJ whole genome shotgun (WGS) entry which is preliminary data.</text>
</comment>
<dbReference type="InterPro" id="IPR051923">
    <property type="entry name" value="Glycosyl_Hydrolase_39"/>
</dbReference>
<gene>
    <name evidence="8" type="ORF">FHS22_001589</name>
</gene>
<sequence length="458" mass="50831">MIPTKGRHQRRRPSWPVALGAGVVTLVLIAVIVVFSSREEVPRGQPMTLPPTQPAPTLAAPPATEDWPRWGVTHTEYSADNDGSRDTAAAAHLLGRVPMVQNQHIMGWGAGNPEPAPGKYDFRDLDRRVKLMSDSQAVPVITLCCAPDWMKGGSEGRTDWSRSSLETAPQRKHFDDFAKLVTTVAKRYPTVKHYMVWNEFKGFWNNAQNRWDAEAYTEMYNKVYDALKAVDEDIKVGGPYVPILSNKNGGGSELRGAWGTADQRDLDAVEYWIKNKKGADFIVIDAASMTKDAGIHPDEFTALGKFSALTSWLREKGGDLPVWWAEWYVAPDDVDWTEARRTAVQTAAMMEFATSGATTALYWNPQRKAGEECPACLWSPGKGDELPMAGVLSGFTRWFPAGVTLETVTSSDPKVRVLAQQRMLVMVNTTNEDVTVTVDGKQVELGPYEVRWSERRGA</sequence>
<dbReference type="PANTHER" id="PTHR12631:SF10">
    <property type="entry name" value="BETA-XYLOSIDASE-LIKE PROTEIN-RELATED"/>
    <property type="match status" value="1"/>
</dbReference>
<dbReference type="Pfam" id="PF01229">
    <property type="entry name" value="Glyco_hydro_39"/>
    <property type="match status" value="1"/>
</dbReference>